<evidence type="ECO:0000256" key="6">
    <source>
        <dbReference type="ARBA" id="ARBA00022918"/>
    </source>
</evidence>
<accession>A0AAV6SJL4</accession>
<dbReference type="AlphaFoldDB" id="A0AAV6SJL4"/>
<dbReference type="InterPro" id="IPR050951">
    <property type="entry name" value="Retrovirus_Pol_polyprotein"/>
</dbReference>
<protein>
    <recommendedName>
        <fullName evidence="7">Reverse transcriptase RNase H-like domain-containing protein</fullName>
    </recommendedName>
</protein>
<keyword evidence="3" id="KW-0540">Nuclease</keyword>
<evidence type="ECO:0000256" key="2">
    <source>
        <dbReference type="ARBA" id="ARBA00022695"/>
    </source>
</evidence>
<keyword evidence="5" id="KW-0378">Hydrolase</keyword>
<keyword evidence="1" id="KW-0808">Transferase</keyword>
<gene>
    <name evidence="8" type="ORF">JOB18_018680</name>
</gene>
<dbReference type="PANTHER" id="PTHR37984">
    <property type="entry name" value="PROTEIN CBG26694"/>
    <property type="match status" value="1"/>
</dbReference>
<dbReference type="GO" id="GO:0004519">
    <property type="term" value="F:endonuclease activity"/>
    <property type="evidence" value="ECO:0007669"/>
    <property type="project" value="UniProtKB-KW"/>
</dbReference>
<evidence type="ECO:0000259" key="7">
    <source>
        <dbReference type="Pfam" id="PF17917"/>
    </source>
</evidence>
<evidence type="ECO:0000313" key="9">
    <source>
        <dbReference type="Proteomes" id="UP000693946"/>
    </source>
</evidence>
<feature type="domain" description="Reverse transcriptase RNase H-like" evidence="7">
    <location>
        <begin position="52"/>
        <end position="146"/>
    </location>
</feature>
<evidence type="ECO:0000256" key="1">
    <source>
        <dbReference type="ARBA" id="ARBA00022679"/>
    </source>
</evidence>
<evidence type="ECO:0000256" key="3">
    <source>
        <dbReference type="ARBA" id="ARBA00022722"/>
    </source>
</evidence>
<dbReference type="FunFam" id="3.10.20.370:FF:000001">
    <property type="entry name" value="Retrovirus-related Pol polyprotein from transposon 17.6-like protein"/>
    <property type="match status" value="1"/>
</dbReference>
<evidence type="ECO:0000256" key="5">
    <source>
        <dbReference type="ARBA" id="ARBA00022801"/>
    </source>
</evidence>
<reference evidence="8 9" key="1">
    <citation type="journal article" date="2021" name="Sci. Rep.">
        <title>Chromosome anchoring in Senegalese sole (Solea senegalensis) reveals sex-associated markers and genome rearrangements in flatfish.</title>
        <authorList>
            <person name="Guerrero-Cozar I."/>
            <person name="Gomez-Garrido J."/>
            <person name="Berbel C."/>
            <person name="Martinez-Blanch J.F."/>
            <person name="Alioto T."/>
            <person name="Claros M.G."/>
            <person name="Gagnaire P.A."/>
            <person name="Manchado M."/>
        </authorList>
    </citation>
    <scope>NUCLEOTIDE SEQUENCE [LARGE SCALE GENOMIC DNA]</scope>
    <source>
        <strain evidence="8">Sse05_10M</strain>
    </source>
</reference>
<keyword evidence="9" id="KW-1185">Reference proteome</keyword>
<evidence type="ECO:0000313" key="8">
    <source>
        <dbReference type="EMBL" id="KAG7517886.1"/>
    </source>
</evidence>
<keyword evidence="2" id="KW-0548">Nucleotidyltransferase</keyword>
<dbReference type="CDD" id="cd09274">
    <property type="entry name" value="RNase_HI_RT_Ty3"/>
    <property type="match status" value="1"/>
</dbReference>
<sequence length="273" mass="31402">MPPAVQQELARDQFLQALSPKDFRVHTLLAHPTMLNEALELAVKRVMLNRDFDASNVGLGAVLSQVGPDAEKVVAYFSRILNKSERRYCVTWRELLAVVTAVRHFKYYLCGAPFVVRTDHAALQWLMSFREPEGQVARWLEDLQTFDFTVAHRAGAQHSNSDTLSRRPCATEGCRYCEKREERENELAQPENPAQLSCRMLQVVDTPDWRTQQENDPDLQPVLQWLEVGQRPPWSDIMGLSIAAKSLWAKFEALRLKEGVLQRAWRDQCQRGR</sequence>
<evidence type="ECO:0000256" key="4">
    <source>
        <dbReference type="ARBA" id="ARBA00022759"/>
    </source>
</evidence>
<dbReference type="Pfam" id="PF17917">
    <property type="entry name" value="RT_RNaseH"/>
    <property type="match status" value="1"/>
</dbReference>
<dbReference type="Proteomes" id="UP000693946">
    <property type="component" value="Linkage Group LG12"/>
</dbReference>
<dbReference type="InterPro" id="IPR041373">
    <property type="entry name" value="RT_RNaseH"/>
</dbReference>
<keyword evidence="4" id="KW-0255">Endonuclease</keyword>
<comment type="caution">
    <text evidence="8">The sequence shown here is derived from an EMBL/GenBank/DDBJ whole genome shotgun (WGS) entry which is preliminary data.</text>
</comment>
<proteinExistence type="predicted"/>
<organism evidence="8 9">
    <name type="scientific">Solea senegalensis</name>
    <name type="common">Senegalese sole</name>
    <dbReference type="NCBI Taxonomy" id="28829"/>
    <lineage>
        <taxon>Eukaryota</taxon>
        <taxon>Metazoa</taxon>
        <taxon>Chordata</taxon>
        <taxon>Craniata</taxon>
        <taxon>Vertebrata</taxon>
        <taxon>Euteleostomi</taxon>
        <taxon>Actinopterygii</taxon>
        <taxon>Neopterygii</taxon>
        <taxon>Teleostei</taxon>
        <taxon>Neoteleostei</taxon>
        <taxon>Acanthomorphata</taxon>
        <taxon>Carangaria</taxon>
        <taxon>Pleuronectiformes</taxon>
        <taxon>Pleuronectoidei</taxon>
        <taxon>Soleidae</taxon>
        <taxon>Solea</taxon>
    </lineage>
</organism>
<dbReference type="GO" id="GO:0003964">
    <property type="term" value="F:RNA-directed DNA polymerase activity"/>
    <property type="evidence" value="ECO:0007669"/>
    <property type="project" value="UniProtKB-KW"/>
</dbReference>
<dbReference type="EMBL" id="JAGKHQ010000004">
    <property type="protein sequence ID" value="KAG7517886.1"/>
    <property type="molecule type" value="Genomic_DNA"/>
</dbReference>
<name>A0AAV6SJL4_SOLSE</name>
<dbReference type="GO" id="GO:0016787">
    <property type="term" value="F:hydrolase activity"/>
    <property type="evidence" value="ECO:0007669"/>
    <property type="project" value="UniProtKB-KW"/>
</dbReference>
<dbReference type="PANTHER" id="PTHR37984:SF5">
    <property type="entry name" value="PROTEIN NYNRIN-LIKE"/>
    <property type="match status" value="1"/>
</dbReference>
<keyword evidence="6" id="KW-0695">RNA-directed DNA polymerase</keyword>